<dbReference type="Gene3D" id="3.55.50.10">
    <property type="entry name" value="Baseplate protein-like domains"/>
    <property type="match status" value="1"/>
</dbReference>
<dbReference type="InterPro" id="IPR049354">
    <property type="entry name" value="GpP-like_N"/>
</dbReference>
<reference evidence="5 6" key="1">
    <citation type="submission" date="2016-10" db="EMBL/GenBank/DDBJ databases">
        <authorList>
            <person name="Varghese N."/>
            <person name="Submissions S."/>
        </authorList>
    </citation>
    <scope>NUCLEOTIDE SEQUENCE [LARGE SCALE GENOMIC DNA]</scope>
    <source>
        <strain evidence="5 6">BS2773</strain>
    </source>
</reference>
<accession>A0A1H5IDK5</accession>
<dbReference type="InterPro" id="IPR026276">
    <property type="entry name" value="Baseplate_GpP"/>
</dbReference>
<comment type="caution">
    <text evidence="5">The sequence shown here is derived from an EMBL/GenBank/DDBJ whole genome shotgun (WGS) entry which is preliminary data.</text>
</comment>
<sequence length="375" mass="41773">MLTLNDPVPSIRLAIGGLAHDTWDGWSIESDLLTPADAFELELHTKNAIRLPDVIKEGAPCSLTLDGDRVLTGQIDEFEHDISRRGISMRINGRDLAAPLVDCSSPFVSMREASLAQILDQVVKPLGAYKVEIRADQAKTRRRVQIEPGQTAWEALLQVAEANGLWPWVEPDGRLIIGGPDYTTQPVGVLVMREDGVGNNVERLSVRRSIANRYSQITVLGQHGQYANDGLDTKRSHLRSQVQDETLARRGIFRPKVIVDSSSENQDMATTRARKLLADSRLEGFEIRAVVKGHRADNGQVWTPGQRVIVRSEPHGLNDTYFLMSRTLRLARGEGAITELRLREDKMWVLDGNKLKKHKGKSNPDAAFIQMIKGL</sequence>
<dbReference type="InterPro" id="IPR054034">
    <property type="entry name" value="NMB1110-like_C"/>
</dbReference>
<dbReference type="InterPro" id="IPR054482">
    <property type="entry name" value="NMB1110-like_3rd"/>
</dbReference>
<dbReference type="InterPro" id="IPR053981">
    <property type="entry name" value="Gp44/GpP-like_2nd"/>
</dbReference>
<dbReference type="PIRSF" id="PIRSF004440">
    <property type="entry name" value="GpP"/>
    <property type="match status" value="1"/>
</dbReference>
<dbReference type="Proteomes" id="UP000182179">
    <property type="component" value="Unassembled WGS sequence"/>
</dbReference>
<evidence type="ECO:0000259" key="2">
    <source>
        <dbReference type="Pfam" id="PF22174"/>
    </source>
</evidence>
<protein>
    <submittedName>
        <fullName evidence="5">Mu-like prophage tail protein gpP</fullName>
    </submittedName>
</protein>
<dbReference type="Gene3D" id="3.30.1920.10">
    <property type="entry name" value="Baseplate protein-like domains - 2 layer sandwich fold"/>
    <property type="match status" value="1"/>
</dbReference>
<evidence type="ECO:0000259" key="1">
    <source>
        <dbReference type="Pfam" id="PF21683"/>
    </source>
</evidence>
<dbReference type="Pfam" id="PF22174">
    <property type="entry name" value="NMB1110-like_C"/>
    <property type="match status" value="1"/>
</dbReference>
<dbReference type="InterPro" id="IPR023399">
    <property type="entry name" value="Baseplate-like_2-layer_sand"/>
</dbReference>
<dbReference type="SUPFAM" id="SSF69279">
    <property type="entry name" value="Phage tail proteins"/>
    <property type="match status" value="2"/>
</dbReference>
<evidence type="ECO:0000313" key="5">
    <source>
        <dbReference type="EMBL" id="SEE38265.1"/>
    </source>
</evidence>
<feature type="domain" description="Tail protein NMB1110-like third" evidence="4">
    <location>
        <begin position="213"/>
        <end position="277"/>
    </location>
</feature>
<dbReference type="Pfam" id="PF21683">
    <property type="entry name" value="GpP-like_1st"/>
    <property type="match status" value="1"/>
</dbReference>
<evidence type="ECO:0000259" key="4">
    <source>
        <dbReference type="Pfam" id="PF22630"/>
    </source>
</evidence>
<evidence type="ECO:0000313" key="6">
    <source>
        <dbReference type="Proteomes" id="UP000182179"/>
    </source>
</evidence>
<feature type="domain" description="Tail protein NMB1110-like C-terminal" evidence="2">
    <location>
        <begin position="279"/>
        <end position="347"/>
    </location>
</feature>
<proteinExistence type="predicted"/>
<dbReference type="Gene3D" id="2.30.300.10">
    <property type="entry name" value="Baseplate protein-like domain - beta roll fold"/>
    <property type="match status" value="1"/>
</dbReference>
<dbReference type="EMBL" id="FNTS01000002">
    <property type="protein sequence ID" value="SEE38265.1"/>
    <property type="molecule type" value="Genomic_DNA"/>
</dbReference>
<feature type="domain" description="Baseplate hub protein gp44-like N-terminal" evidence="1">
    <location>
        <begin position="11"/>
        <end position="95"/>
    </location>
</feature>
<feature type="domain" description="Baseplate hub protein gp44/GpP-like second" evidence="3">
    <location>
        <begin position="97"/>
        <end position="178"/>
    </location>
</feature>
<dbReference type="Pfam" id="PF22630">
    <property type="entry name" value="NMB1110_3rd"/>
    <property type="match status" value="1"/>
</dbReference>
<organism evidence="5 6">
    <name type="scientific">Pseudomonas costantinii</name>
    <dbReference type="NCBI Taxonomy" id="168469"/>
    <lineage>
        <taxon>Bacteria</taxon>
        <taxon>Pseudomonadati</taxon>
        <taxon>Pseudomonadota</taxon>
        <taxon>Gammaproteobacteria</taxon>
        <taxon>Pseudomonadales</taxon>
        <taxon>Pseudomonadaceae</taxon>
        <taxon>Pseudomonas</taxon>
    </lineage>
</organism>
<dbReference type="RefSeq" id="WP_083374595.1">
    <property type="nucleotide sequence ID" value="NZ_FNTS01000002.1"/>
</dbReference>
<gene>
    <name evidence="5" type="ORF">SAMN04515675_5237</name>
</gene>
<name>A0A1H5IDK5_9PSED</name>
<evidence type="ECO:0000259" key="3">
    <source>
        <dbReference type="Pfam" id="PF22255"/>
    </source>
</evidence>
<keyword evidence="6" id="KW-1185">Reference proteome</keyword>
<dbReference type="Pfam" id="PF22255">
    <property type="entry name" value="Gp44-like_2nd"/>
    <property type="match status" value="1"/>
</dbReference>